<dbReference type="InterPro" id="IPR012338">
    <property type="entry name" value="Beta-lactam/transpept-like"/>
</dbReference>
<keyword evidence="2" id="KW-0732">Signal</keyword>
<dbReference type="Gene3D" id="3.40.710.10">
    <property type="entry name" value="DD-peptidase/beta-lactamase superfamily"/>
    <property type="match status" value="1"/>
</dbReference>
<protein>
    <submittedName>
        <fullName evidence="3">Beta-lactamase</fullName>
    </submittedName>
</protein>
<feature type="signal peptide" evidence="2">
    <location>
        <begin position="1"/>
        <end position="33"/>
    </location>
</feature>
<evidence type="ECO:0000256" key="1">
    <source>
        <dbReference type="SAM" id="MobiDB-lite"/>
    </source>
</evidence>
<organism evidence="3 4">
    <name type="scientific">Saccharopolyspora spinosa</name>
    <dbReference type="NCBI Taxonomy" id="60894"/>
    <lineage>
        <taxon>Bacteria</taxon>
        <taxon>Bacillati</taxon>
        <taxon>Actinomycetota</taxon>
        <taxon>Actinomycetes</taxon>
        <taxon>Pseudonocardiales</taxon>
        <taxon>Pseudonocardiaceae</taxon>
        <taxon>Saccharopolyspora</taxon>
    </lineage>
</organism>
<sequence>MGVRIPRFTCKKAKIIALAVALGISLGPATAHAAPEPTAPAIDEYLTDALESTGVPGFSVVVTKDDRVVHAAGYGHDSKGSRSPRTPRCGSRR</sequence>
<dbReference type="AlphaFoldDB" id="A0A2N3XTJ5"/>
<gene>
    <name evidence="3" type="ORF">A8926_1593</name>
</gene>
<dbReference type="RefSeq" id="WP_010308661.1">
    <property type="nucleotide sequence ID" value="NZ_CP061007.1"/>
</dbReference>
<dbReference type="SUPFAM" id="SSF56601">
    <property type="entry name" value="beta-lactamase/transpeptidase-like"/>
    <property type="match status" value="1"/>
</dbReference>
<evidence type="ECO:0000313" key="4">
    <source>
        <dbReference type="Proteomes" id="UP000233786"/>
    </source>
</evidence>
<keyword evidence="4" id="KW-1185">Reference proteome</keyword>
<evidence type="ECO:0000256" key="2">
    <source>
        <dbReference type="SAM" id="SignalP"/>
    </source>
</evidence>
<dbReference type="STRING" id="994479.GCA_000194155_04301"/>
<dbReference type="Proteomes" id="UP000233786">
    <property type="component" value="Unassembled WGS sequence"/>
</dbReference>
<feature type="chain" id="PRO_5014995234" evidence="2">
    <location>
        <begin position="34"/>
        <end position="93"/>
    </location>
</feature>
<name>A0A2N3XTJ5_SACSN</name>
<proteinExistence type="predicted"/>
<feature type="region of interest" description="Disordered" evidence="1">
    <location>
        <begin position="72"/>
        <end position="93"/>
    </location>
</feature>
<comment type="caution">
    <text evidence="3">The sequence shown here is derived from an EMBL/GenBank/DDBJ whole genome shotgun (WGS) entry which is preliminary data.</text>
</comment>
<dbReference type="OrthoDB" id="3174977at2"/>
<reference evidence="3" key="1">
    <citation type="submission" date="2017-12" db="EMBL/GenBank/DDBJ databases">
        <title>Sequencing the genomes of 1000 Actinobacteria strains.</title>
        <authorList>
            <person name="Klenk H.-P."/>
        </authorList>
    </citation>
    <scope>NUCLEOTIDE SEQUENCE [LARGE SCALE GENOMIC DNA]</scope>
    <source>
        <strain evidence="3">DSM 44228</strain>
    </source>
</reference>
<accession>A0A2N3XTJ5</accession>
<evidence type="ECO:0000313" key="3">
    <source>
        <dbReference type="EMBL" id="PKW14017.1"/>
    </source>
</evidence>
<dbReference type="EMBL" id="PJNB01000001">
    <property type="protein sequence ID" value="PKW14017.1"/>
    <property type="molecule type" value="Genomic_DNA"/>
</dbReference>